<dbReference type="OrthoDB" id="4685598at2759"/>
<dbReference type="EMBL" id="JAPQKN010000008">
    <property type="protein sequence ID" value="KAJ5151413.1"/>
    <property type="molecule type" value="Genomic_DNA"/>
</dbReference>
<evidence type="ECO:0000256" key="1">
    <source>
        <dbReference type="SAM" id="MobiDB-lite"/>
    </source>
</evidence>
<dbReference type="GeneID" id="81431965"/>
<evidence type="ECO:0000313" key="2">
    <source>
        <dbReference type="EMBL" id="KAJ5151413.1"/>
    </source>
</evidence>
<reference evidence="2" key="2">
    <citation type="journal article" date="2023" name="IMA Fungus">
        <title>Comparative genomic study of the Penicillium genus elucidates a diverse pangenome and 15 lateral gene transfer events.</title>
        <authorList>
            <person name="Petersen C."/>
            <person name="Sorensen T."/>
            <person name="Nielsen M.R."/>
            <person name="Sondergaard T.E."/>
            <person name="Sorensen J.L."/>
            <person name="Fitzpatrick D.A."/>
            <person name="Frisvad J.C."/>
            <person name="Nielsen K.L."/>
        </authorList>
    </citation>
    <scope>NUCLEOTIDE SEQUENCE</scope>
    <source>
        <strain evidence="2">IBT 26290</strain>
    </source>
</reference>
<dbReference type="PANTHER" id="PTHR47785">
    <property type="entry name" value="ZN(II)2CYS6 TRANSCRIPTION FACTOR (EUROFUNG)-RELATED-RELATED"/>
    <property type="match status" value="1"/>
</dbReference>
<dbReference type="AlphaFoldDB" id="A0A9W9HK85"/>
<evidence type="ECO:0008006" key="4">
    <source>
        <dbReference type="Google" id="ProtNLM"/>
    </source>
</evidence>
<dbReference type="CDD" id="cd12148">
    <property type="entry name" value="fungal_TF_MHR"/>
    <property type="match status" value="1"/>
</dbReference>
<feature type="compositionally biased region" description="Polar residues" evidence="1">
    <location>
        <begin position="10"/>
        <end position="20"/>
    </location>
</feature>
<comment type="caution">
    <text evidence="2">The sequence shown here is derived from an EMBL/GenBank/DDBJ whole genome shotgun (WGS) entry which is preliminary data.</text>
</comment>
<feature type="region of interest" description="Disordered" evidence="1">
    <location>
        <begin position="1"/>
        <end position="20"/>
    </location>
</feature>
<accession>A0A9W9HK85</accession>
<dbReference type="InterPro" id="IPR053181">
    <property type="entry name" value="EcdB-like_regulator"/>
</dbReference>
<protein>
    <recommendedName>
        <fullName evidence="4">Transcription factor domain-containing protein</fullName>
    </recommendedName>
</protein>
<sequence length="490" mass="54381">MASPHGSGMSHDTTASGTSHMAMVSTSAEVLPPMTIPLWHSTTTGSLLSCPQVKSLLGDYPSDVFLRIEERRAPLTSQGLVGNPTDLSAIQPLDRSCTDDLMELYFQTVNIQHPILDRDECIALYHSTVSRPLQPSLESALLLVVLALAECAKTQPPERLSADWAPGSTYFLPGLSISLEAYLNTTVPSSTLPQCLYLMALYYNYIVRPLDAWKLVHMASTCFQRLWISDLIAEHHLPRSGIENLVDRLQLPLCGDPPNPSLLAWLAELSARRLLNRVHHAMYENDQEHLLQADHVTSNCASGREEEVIIRLMSSRLNVSMELDTQLNHWYDLIPQIIKPDLTQIPISVGDAVIVLRHHSAKDIIFRPFLLFACSLPSTVRPPESLIEICQTTIYSCRQYVRAAAMRLAEPSASTEIVVHSVFASTIIITISALNPWLTEYAPDIDDLQGIAISTMQRWALPGSCIEAMTLMLGAIRNKTKMLKANSELI</sequence>
<dbReference type="RefSeq" id="XP_056538746.1">
    <property type="nucleotide sequence ID" value="XM_056692789.1"/>
</dbReference>
<organism evidence="2 3">
    <name type="scientific">Penicillium canariense</name>
    <dbReference type="NCBI Taxonomy" id="189055"/>
    <lineage>
        <taxon>Eukaryota</taxon>
        <taxon>Fungi</taxon>
        <taxon>Dikarya</taxon>
        <taxon>Ascomycota</taxon>
        <taxon>Pezizomycotina</taxon>
        <taxon>Eurotiomycetes</taxon>
        <taxon>Eurotiomycetidae</taxon>
        <taxon>Eurotiales</taxon>
        <taxon>Aspergillaceae</taxon>
        <taxon>Penicillium</taxon>
    </lineage>
</organism>
<gene>
    <name evidence="2" type="ORF">N7482_010665</name>
</gene>
<evidence type="ECO:0000313" key="3">
    <source>
        <dbReference type="Proteomes" id="UP001149163"/>
    </source>
</evidence>
<name>A0A9W9HK85_9EURO</name>
<dbReference type="Proteomes" id="UP001149163">
    <property type="component" value="Unassembled WGS sequence"/>
</dbReference>
<reference evidence="2" key="1">
    <citation type="submission" date="2022-11" db="EMBL/GenBank/DDBJ databases">
        <authorList>
            <person name="Petersen C."/>
        </authorList>
    </citation>
    <scope>NUCLEOTIDE SEQUENCE</scope>
    <source>
        <strain evidence="2">IBT 26290</strain>
    </source>
</reference>
<proteinExistence type="predicted"/>
<keyword evidence="3" id="KW-1185">Reference proteome</keyword>